<gene>
    <name evidence="1" type="ORF">magtdc_153</name>
</gene>
<proteinExistence type="predicted"/>
<protein>
    <submittedName>
        <fullName evidence="1">Uncharacterized protein</fullName>
    </submittedName>
</protein>
<name>A0ABX4MJU6_9HYPH</name>
<comment type="caution">
    <text evidence="1">The sequence shown here is derived from an EMBL/GenBank/DDBJ whole genome shotgun (WGS) entry which is preliminary data.</text>
</comment>
<evidence type="ECO:0000313" key="2">
    <source>
        <dbReference type="Proteomes" id="UP000230981"/>
    </source>
</evidence>
<dbReference type="EMBL" id="NXGO01000022">
    <property type="protein sequence ID" value="PIM95896.1"/>
    <property type="molecule type" value="Genomic_DNA"/>
</dbReference>
<organism evidence="1 2">
    <name type="scientific">Candidatus Hodgkinia cicadicola</name>
    <dbReference type="NCBI Taxonomy" id="573658"/>
    <lineage>
        <taxon>Bacteria</taxon>
        <taxon>Pseudomonadati</taxon>
        <taxon>Pseudomonadota</taxon>
        <taxon>Alphaproteobacteria</taxon>
        <taxon>Hyphomicrobiales</taxon>
        <taxon>Candidatus Hodgkinia</taxon>
    </lineage>
</organism>
<dbReference type="Proteomes" id="UP000230981">
    <property type="component" value="Unassembled WGS sequence"/>
</dbReference>
<evidence type="ECO:0000313" key="1">
    <source>
        <dbReference type="EMBL" id="PIM95896.1"/>
    </source>
</evidence>
<sequence length="353" mass="42068">MTTYYQKMFLLIDGIYYSIKLIAIDKIKTWKKQWGTLYVNNESINPTTENIYTYRNILTLPCLDSRSWCIRLKYGMDYSFKIRTFLCLEVVNKRLELKQVKEILRKRYQLFRDSTNNIILRKISWTESLGRSVLRLNNLKQTKLLVRTLSVIKFTLTSKLIKSKNLTNIFKYERSYKVISALTSKFNLNVHKFIFNINLHFNSRSIVIYNDVNASEFKKHHFVGLIINHLNKIRKHKITSLRYSYYLIVNRLSNICLIGTDLNLIVLTTKFIELLIKVQLKTTKLLKTLSKPELFLEWRNISMLNYIYLNYLLSFTKIKSDHNHYALINFNIFIINSLKHVPNVHLKSFTSIY</sequence>
<accession>A0ABX4MJU6</accession>
<reference evidence="1" key="1">
    <citation type="submission" date="2017-09" db="EMBL/GenBank/DDBJ databases">
        <authorList>
            <person name="Campbell M.A."/>
            <person name="Lukasik P."/>
            <person name="Simon C."/>
            <person name="McCutcheon J.P."/>
        </authorList>
    </citation>
    <scope>NUCLEOTIDE SEQUENCE [LARGE SCALE GENOMIC DNA]</scope>
    <source>
        <strain evidence="1">MAGTDC</strain>
    </source>
</reference>
<keyword evidence="2" id="KW-1185">Reference proteome</keyword>